<sequence length="81" mass="9221">MICSWEFLGLEVEKSSRLKVSEDITHSYNRFAYSIIWFGGVVYSHLRQGIANPFSTVEDLDLVPWFSLHIVGLSTSKKLVA</sequence>
<organism evidence="1 2">
    <name type="scientific">Persea americana</name>
    <name type="common">Avocado</name>
    <dbReference type="NCBI Taxonomy" id="3435"/>
    <lineage>
        <taxon>Eukaryota</taxon>
        <taxon>Viridiplantae</taxon>
        <taxon>Streptophyta</taxon>
        <taxon>Embryophyta</taxon>
        <taxon>Tracheophyta</taxon>
        <taxon>Spermatophyta</taxon>
        <taxon>Magnoliopsida</taxon>
        <taxon>Magnoliidae</taxon>
        <taxon>Laurales</taxon>
        <taxon>Lauraceae</taxon>
        <taxon>Persea</taxon>
    </lineage>
</organism>
<protein>
    <submittedName>
        <fullName evidence="1">Uncharacterized protein</fullName>
    </submittedName>
</protein>
<accession>A0ACC2MV80</accession>
<evidence type="ECO:0000313" key="1">
    <source>
        <dbReference type="EMBL" id="KAJ8649094.1"/>
    </source>
</evidence>
<dbReference type="EMBL" id="CM056809">
    <property type="protein sequence ID" value="KAJ8649094.1"/>
    <property type="molecule type" value="Genomic_DNA"/>
</dbReference>
<reference evidence="1 2" key="1">
    <citation type="journal article" date="2022" name="Hortic Res">
        <title>A haplotype resolved chromosomal level avocado genome allows analysis of novel avocado genes.</title>
        <authorList>
            <person name="Nath O."/>
            <person name="Fletcher S.J."/>
            <person name="Hayward A."/>
            <person name="Shaw L.M."/>
            <person name="Masouleh A.K."/>
            <person name="Furtado A."/>
            <person name="Henry R.J."/>
            <person name="Mitter N."/>
        </authorList>
    </citation>
    <scope>NUCLEOTIDE SEQUENCE [LARGE SCALE GENOMIC DNA]</scope>
    <source>
        <strain evidence="2">cv. Hass</strain>
    </source>
</reference>
<keyword evidence="2" id="KW-1185">Reference proteome</keyword>
<evidence type="ECO:0000313" key="2">
    <source>
        <dbReference type="Proteomes" id="UP001234297"/>
    </source>
</evidence>
<name>A0ACC2MV80_PERAE</name>
<dbReference type="Proteomes" id="UP001234297">
    <property type="component" value="Chromosome 1"/>
</dbReference>
<gene>
    <name evidence="1" type="ORF">MRB53_002117</name>
</gene>
<proteinExistence type="predicted"/>
<comment type="caution">
    <text evidence="1">The sequence shown here is derived from an EMBL/GenBank/DDBJ whole genome shotgun (WGS) entry which is preliminary data.</text>
</comment>